<name>A0A640KJS9_LEITA</name>
<protein>
    <submittedName>
        <fullName evidence="2">Uncharacterized protein</fullName>
    </submittedName>
</protein>
<evidence type="ECO:0000313" key="2">
    <source>
        <dbReference type="EMBL" id="GET89324.1"/>
    </source>
</evidence>
<dbReference type="OrthoDB" id="273282at2759"/>
<comment type="caution">
    <text evidence="2">The sequence shown here is derived from an EMBL/GenBank/DDBJ whole genome shotgun (WGS) entry which is preliminary data.</text>
</comment>
<keyword evidence="3" id="KW-1185">Reference proteome</keyword>
<feature type="chain" id="PRO_5024804835" evidence="1">
    <location>
        <begin position="20"/>
        <end position="291"/>
    </location>
</feature>
<sequence>MRILASLLLITIFFHFTTSSILPKRGNFRLQRCFSLSMMKTDVDQHITATISEIDRVLRSLGTQDDYGCFFSQPSSINSHPSLLTAAVVRANGAVQTNRPTCVSTGTQISPFMVSQGVQNSPQQHAAFCQTEKGADSQECLDQVKSSVLRTNAVLEERLQALESSLCKMEAVFLKLNRLENKLNSAVKSCCFLRNRWIIQIIENEEASNRNALQSRESSARTESMFLWCGELMRLVTVSRKECALSKPFGGRKKHNPTRVIENGSVVEETPSSSLNDLTELLGECWRILDE</sequence>
<dbReference type="EMBL" id="BLBS01000034">
    <property type="protein sequence ID" value="GET89324.1"/>
    <property type="molecule type" value="Genomic_DNA"/>
</dbReference>
<keyword evidence="1" id="KW-0732">Signal</keyword>
<dbReference type="Proteomes" id="UP000419144">
    <property type="component" value="Unassembled WGS sequence"/>
</dbReference>
<reference evidence="2" key="1">
    <citation type="submission" date="2019-11" db="EMBL/GenBank/DDBJ databases">
        <title>Leishmania tarentolae CDS.</title>
        <authorList>
            <person name="Goto Y."/>
            <person name="Yamagishi J."/>
        </authorList>
    </citation>
    <scope>NUCLEOTIDE SEQUENCE [LARGE SCALE GENOMIC DNA]</scope>
    <source>
        <strain evidence="2">Parrot Tar II</strain>
    </source>
</reference>
<gene>
    <name evidence="2" type="ORF">LtaPh_2522700</name>
</gene>
<accession>A0A640KJS9</accession>
<feature type="signal peptide" evidence="1">
    <location>
        <begin position="1"/>
        <end position="19"/>
    </location>
</feature>
<dbReference type="VEuPathDB" id="TriTrypDB:LtaPh_2522700"/>
<dbReference type="AlphaFoldDB" id="A0A640KJS9"/>
<evidence type="ECO:0000313" key="3">
    <source>
        <dbReference type="Proteomes" id="UP000419144"/>
    </source>
</evidence>
<proteinExistence type="predicted"/>
<evidence type="ECO:0000256" key="1">
    <source>
        <dbReference type="SAM" id="SignalP"/>
    </source>
</evidence>
<organism evidence="2 3">
    <name type="scientific">Leishmania tarentolae</name>
    <name type="common">Sauroleishmania tarentolae</name>
    <dbReference type="NCBI Taxonomy" id="5689"/>
    <lineage>
        <taxon>Eukaryota</taxon>
        <taxon>Discoba</taxon>
        <taxon>Euglenozoa</taxon>
        <taxon>Kinetoplastea</taxon>
        <taxon>Metakinetoplastina</taxon>
        <taxon>Trypanosomatida</taxon>
        <taxon>Trypanosomatidae</taxon>
        <taxon>Leishmaniinae</taxon>
        <taxon>Leishmania</taxon>
        <taxon>lizard Leishmania</taxon>
    </lineage>
</organism>